<dbReference type="EMBL" id="FSRM01000001">
    <property type="protein sequence ID" value="SIN93366.1"/>
    <property type="molecule type" value="Genomic_DNA"/>
</dbReference>
<dbReference type="Gene3D" id="1.10.260.40">
    <property type="entry name" value="lambda repressor-like DNA-binding domains"/>
    <property type="match status" value="1"/>
</dbReference>
<dbReference type="PROSITE" id="PS50943">
    <property type="entry name" value="HTH_CROC1"/>
    <property type="match status" value="1"/>
</dbReference>
<dbReference type="PANTHER" id="PTHR36924">
    <property type="entry name" value="ANTITOXIN HIGA-1"/>
    <property type="match status" value="1"/>
</dbReference>
<dbReference type="OrthoDB" id="5297543at2"/>
<keyword evidence="1" id="KW-0238">DNA-binding</keyword>
<evidence type="ECO:0000256" key="1">
    <source>
        <dbReference type="ARBA" id="ARBA00023125"/>
    </source>
</evidence>
<dbReference type="SUPFAM" id="SSF47413">
    <property type="entry name" value="lambda repressor-like DNA-binding domains"/>
    <property type="match status" value="1"/>
</dbReference>
<dbReference type="SMART" id="SM00530">
    <property type="entry name" value="HTH_XRE"/>
    <property type="match status" value="1"/>
</dbReference>
<dbReference type="GO" id="GO:0003677">
    <property type="term" value="F:DNA binding"/>
    <property type="evidence" value="ECO:0007669"/>
    <property type="project" value="UniProtKB-KW"/>
</dbReference>
<dbReference type="Proteomes" id="UP000184693">
    <property type="component" value="Unassembled WGS sequence"/>
</dbReference>
<protein>
    <submittedName>
        <fullName evidence="3">Addiction module antidote protein, HigA family</fullName>
    </submittedName>
</protein>
<dbReference type="InterPro" id="IPR010982">
    <property type="entry name" value="Lambda_DNA-bd_dom_sf"/>
</dbReference>
<evidence type="ECO:0000313" key="4">
    <source>
        <dbReference type="Proteomes" id="UP000184693"/>
    </source>
</evidence>
<name>A0A1N6FDS4_9BURK</name>
<dbReference type="InterPro" id="IPR001387">
    <property type="entry name" value="Cro/C1-type_HTH"/>
</dbReference>
<reference evidence="3 4" key="1">
    <citation type="submission" date="2016-11" db="EMBL/GenBank/DDBJ databases">
        <authorList>
            <person name="Jaros S."/>
            <person name="Januszkiewicz K."/>
            <person name="Wedrychowicz H."/>
        </authorList>
    </citation>
    <scope>NUCLEOTIDE SEQUENCE [LARGE SCALE GENOMIC DNA]</scope>
    <source>
        <strain evidence="3 4">GAS86</strain>
    </source>
</reference>
<evidence type="ECO:0000313" key="3">
    <source>
        <dbReference type="EMBL" id="SIN93366.1"/>
    </source>
</evidence>
<sequence length="151" mass="16320">MVIKRSELESTDFSDIETGEQIAPVHPGEILRIEFLDPLGMSVNALAKALRVPTPRINDVVLGKRAISADTALRLGRYFGASAQFWLNLQIAYDLRIATEAAGEQIANEIEPLARARRPKLPGMPRGHARAVSHAAGMVSNVAAVKAARKA</sequence>
<dbReference type="AlphaFoldDB" id="A0A1N6FDS4"/>
<dbReference type="NCBIfam" id="TIGR02607">
    <property type="entry name" value="antidote_HigA"/>
    <property type="match status" value="1"/>
</dbReference>
<proteinExistence type="predicted"/>
<accession>A0A1N6FDS4</accession>
<dbReference type="InterPro" id="IPR013430">
    <property type="entry name" value="Toxin_antidote_HigA"/>
</dbReference>
<dbReference type="Pfam" id="PF01381">
    <property type="entry name" value="HTH_3"/>
    <property type="match status" value="1"/>
</dbReference>
<dbReference type="RefSeq" id="WP_074263683.1">
    <property type="nucleotide sequence ID" value="NZ_FSRM01000001.1"/>
</dbReference>
<dbReference type="PANTHER" id="PTHR36924:SF1">
    <property type="entry name" value="ANTITOXIN HIGA-1"/>
    <property type="match status" value="1"/>
</dbReference>
<gene>
    <name evidence="3" type="ORF">SAMN05444168_1484</name>
</gene>
<feature type="domain" description="HTH cro/C1-type" evidence="2">
    <location>
        <begin position="39"/>
        <end position="86"/>
    </location>
</feature>
<organism evidence="3 4">
    <name type="scientific">Paraburkholderia phenazinium</name>
    <dbReference type="NCBI Taxonomy" id="60549"/>
    <lineage>
        <taxon>Bacteria</taxon>
        <taxon>Pseudomonadati</taxon>
        <taxon>Pseudomonadota</taxon>
        <taxon>Betaproteobacteria</taxon>
        <taxon>Burkholderiales</taxon>
        <taxon>Burkholderiaceae</taxon>
        <taxon>Paraburkholderia</taxon>
    </lineage>
</organism>
<dbReference type="CDD" id="cd00093">
    <property type="entry name" value="HTH_XRE"/>
    <property type="match status" value="1"/>
</dbReference>
<evidence type="ECO:0000259" key="2">
    <source>
        <dbReference type="PROSITE" id="PS50943"/>
    </source>
</evidence>